<dbReference type="InterPro" id="IPR013126">
    <property type="entry name" value="Hsp_70_fam"/>
</dbReference>
<dbReference type="PANTHER" id="PTHR19375">
    <property type="entry name" value="HEAT SHOCK PROTEIN 70KDA"/>
    <property type="match status" value="1"/>
</dbReference>
<organism evidence="3 4">
    <name type="scientific">Prunus dulcis</name>
    <name type="common">Almond</name>
    <name type="synonym">Amygdalus dulcis</name>
    <dbReference type="NCBI Taxonomy" id="3755"/>
    <lineage>
        <taxon>Eukaryota</taxon>
        <taxon>Viridiplantae</taxon>
        <taxon>Streptophyta</taxon>
        <taxon>Embryophyta</taxon>
        <taxon>Tracheophyta</taxon>
        <taxon>Spermatophyta</taxon>
        <taxon>Magnoliopsida</taxon>
        <taxon>eudicotyledons</taxon>
        <taxon>Gunneridae</taxon>
        <taxon>Pentapetalae</taxon>
        <taxon>rosids</taxon>
        <taxon>fabids</taxon>
        <taxon>Rosales</taxon>
        <taxon>Rosaceae</taxon>
        <taxon>Amygdaloideae</taxon>
        <taxon>Amygdaleae</taxon>
        <taxon>Prunus</taxon>
    </lineage>
</organism>
<sequence length="148" mass="16391">MAQAVQAAALTGNGKGEFIQDYTLKDITPLALGVADKKFMQLIPRNSIIPVDKKLELCTNIDGQILINLPIYESDSSIPANLNFLSECSIRDIPPAPKHVHKFDVFFEIDPDGILSVSAVDKSTGQNREIIINRDKPKKSEGMQRTKR</sequence>
<comment type="caution">
    <text evidence="3">The sequence shown here is derived from an EMBL/GenBank/DDBJ whole genome shotgun (WGS) entry which is preliminary data.</text>
</comment>
<dbReference type="AlphaFoldDB" id="A0AAD4V7V7"/>
<dbReference type="InterPro" id="IPR029047">
    <property type="entry name" value="HSP70_peptide-bd_sf"/>
</dbReference>
<dbReference type="Pfam" id="PF00012">
    <property type="entry name" value="HSP70"/>
    <property type="match status" value="1"/>
</dbReference>
<accession>A0AAD4V7V7</accession>
<name>A0AAD4V7V7_PRUDU</name>
<keyword evidence="1" id="KW-0547">Nucleotide-binding</keyword>
<gene>
    <name evidence="3" type="ORF">L3X38_038700</name>
</gene>
<keyword evidence="2" id="KW-0067">ATP-binding</keyword>
<dbReference type="Gene3D" id="2.60.34.10">
    <property type="entry name" value="Substrate Binding Domain Of DNAk, Chain A, domain 1"/>
    <property type="match status" value="1"/>
</dbReference>
<dbReference type="GO" id="GO:0140662">
    <property type="term" value="F:ATP-dependent protein folding chaperone"/>
    <property type="evidence" value="ECO:0007669"/>
    <property type="project" value="InterPro"/>
</dbReference>
<dbReference type="GO" id="GO:0005524">
    <property type="term" value="F:ATP binding"/>
    <property type="evidence" value="ECO:0007669"/>
    <property type="project" value="UniProtKB-KW"/>
</dbReference>
<evidence type="ECO:0000256" key="2">
    <source>
        <dbReference type="ARBA" id="ARBA00022840"/>
    </source>
</evidence>
<dbReference type="Proteomes" id="UP001054821">
    <property type="component" value="Chromosome 7"/>
</dbReference>
<keyword evidence="4" id="KW-1185">Reference proteome</keyword>
<proteinExistence type="predicted"/>
<evidence type="ECO:0000313" key="3">
    <source>
        <dbReference type="EMBL" id="KAI5318992.1"/>
    </source>
</evidence>
<reference evidence="3 4" key="1">
    <citation type="journal article" date="2022" name="G3 (Bethesda)">
        <title>Whole-genome sequence and methylome profiling of the almond [Prunus dulcis (Mill.) D.A. Webb] cultivar 'Nonpareil'.</title>
        <authorList>
            <person name="D'Amico-Willman K.M."/>
            <person name="Ouma W.Z."/>
            <person name="Meulia T."/>
            <person name="Sideli G.M."/>
            <person name="Gradziel T.M."/>
            <person name="Fresnedo-Ramirez J."/>
        </authorList>
    </citation>
    <scope>NUCLEOTIDE SEQUENCE [LARGE SCALE GENOMIC DNA]</scope>
    <source>
        <strain evidence="3">Clone GOH B32 T37-40</strain>
    </source>
</reference>
<protein>
    <submittedName>
        <fullName evidence="3">Uncharacterized protein</fullName>
    </submittedName>
</protein>
<evidence type="ECO:0000313" key="4">
    <source>
        <dbReference type="Proteomes" id="UP001054821"/>
    </source>
</evidence>
<dbReference type="SUPFAM" id="SSF100920">
    <property type="entry name" value="Heat shock protein 70kD (HSP70), peptide-binding domain"/>
    <property type="match status" value="1"/>
</dbReference>
<dbReference type="EMBL" id="JAJFAZ020000007">
    <property type="protein sequence ID" value="KAI5318992.1"/>
    <property type="molecule type" value="Genomic_DNA"/>
</dbReference>
<evidence type="ECO:0000256" key="1">
    <source>
        <dbReference type="ARBA" id="ARBA00022741"/>
    </source>
</evidence>